<comment type="caution">
    <text evidence="1">The sequence shown here is derived from an EMBL/GenBank/DDBJ whole genome shotgun (WGS) entry which is preliminary data.</text>
</comment>
<evidence type="ECO:0000313" key="1">
    <source>
        <dbReference type="EMBL" id="CAE7306974.1"/>
    </source>
</evidence>
<sequence>MWQPHLEYLKEERYDPIVPVQLRKMPAKPKRIRILAHEVALERGDTWQEGAQRRGLRLWNKMKPPGPLGAGLTWPFPKAGGGPKGLGFRV</sequence>
<evidence type="ECO:0000313" key="2">
    <source>
        <dbReference type="Proteomes" id="UP000604046"/>
    </source>
</evidence>
<gene>
    <name evidence="1" type="ORF">SNAT2548_LOCUS16128</name>
</gene>
<accession>A0A812NCW6</accession>
<keyword evidence="2" id="KW-1185">Reference proteome</keyword>
<organism evidence="1 2">
    <name type="scientific">Symbiodinium natans</name>
    <dbReference type="NCBI Taxonomy" id="878477"/>
    <lineage>
        <taxon>Eukaryota</taxon>
        <taxon>Sar</taxon>
        <taxon>Alveolata</taxon>
        <taxon>Dinophyceae</taxon>
        <taxon>Suessiales</taxon>
        <taxon>Symbiodiniaceae</taxon>
        <taxon>Symbiodinium</taxon>
    </lineage>
</organism>
<reference evidence="1" key="1">
    <citation type="submission" date="2021-02" db="EMBL/GenBank/DDBJ databases">
        <authorList>
            <person name="Dougan E. K."/>
            <person name="Rhodes N."/>
            <person name="Thang M."/>
            <person name="Chan C."/>
        </authorList>
    </citation>
    <scope>NUCLEOTIDE SEQUENCE</scope>
</reference>
<dbReference type="AlphaFoldDB" id="A0A812NCW6"/>
<proteinExistence type="predicted"/>
<dbReference type="Proteomes" id="UP000604046">
    <property type="component" value="Unassembled WGS sequence"/>
</dbReference>
<protein>
    <submittedName>
        <fullName evidence="1">Uncharacterized protein</fullName>
    </submittedName>
</protein>
<name>A0A812NCW6_9DINO</name>
<dbReference type="OrthoDB" id="433929at2759"/>
<dbReference type="EMBL" id="CAJNDS010002075">
    <property type="protein sequence ID" value="CAE7306974.1"/>
    <property type="molecule type" value="Genomic_DNA"/>
</dbReference>